<feature type="transmembrane region" description="Helical" evidence="7">
    <location>
        <begin position="75"/>
        <end position="94"/>
    </location>
</feature>
<dbReference type="RefSeq" id="WP_068247431.1">
    <property type="nucleotide sequence ID" value="NZ_LPUY01000098.1"/>
</dbReference>
<evidence type="ECO:0000259" key="8">
    <source>
        <dbReference type="Pfam" id="PF01794"/>
    </source>
</evidence>
<keyword evidence="5" id="KW-0408">Iron</keyword>
<proteinExistence type="predicted"/>
<dbReference type="Proteomes" id="UP000068382">
    <property type="component" value="Unassembled WGS sequence"/>
</dbReference>
<sequence length="202" mass="23322">MPRLHDQLFWFLLSIPAILIAYQAYMSTDPRIFGELAHPAAEFSARLMIIAMMTTPLTLLFKGQSWTRWLRKNRRSLGIASFAYALLHTTFYMIDRNSLAGMVSDVSQLYIIAGWAALAILIPITVTSCDFFVKKLGPRWKTLQRWSHPAVALVLLHWAAINDWAHPAEAILHFAPLLLLQAYRVWYWYLRPRPVRQRSVGI</sequence>
<dbReference type="InterPro" id="IPR022837">
    <property type="entry name" value="MsrQ-like"/>
</dbReference>
<dbReference type="PANTHER" id="PTHR36964:SF1">
    <property type="entry name" value="PROTEIN-METHIONINE-SULFOXIDE REDUCTASE HEME-BINDING SUBUNIT MSRQ"/>
    <property type="match status" value="1"/>
</dbReference>
<evidence type="ECO:0000256" key="7">
    <source>
        <dbReference type="SAM" id="Phobius"/>
    </source>
</evidence>
<organism evidence="9 10">
    <name type="scientific">Tritonibacter horizontis</name>
    <dbReference type="NCBI Taxonomy" id="1768241"/>
    <lineage>
        <taxon>Bacteria</taxon>
        <taxon>Pseudomonadati</taxon>
        <taxon>Pseudomonadota</taxon>
        <taxon>Alphaproteobacteria</taxon>
        <taxon>Rhodobacterales</taxon>
        <taxon>Paracoccaceae</taxon>
        <taxon>Tritonibacter</taxon>
    </lineage>
</organism>
<dbReference type="PATRIC" id="fig|1768241.3.peg.3964"/>
<name>A0A132BTG4_9RHOB</name>
<dbReference type="Pfam" id="PF01794">
    <property type="entry name" value="Ferric_reduct"/>
    <property type="match status" value="1"/>
</dbReference>
<evidence type="ECO:0000313" key="10">
    <source>
        <dbReference type="Proteomes" id="UP000068382"/>
    </source>
</evidence>
<keyword evidence="10" id="KW-1185">Reference proteome</keyword>
<comment type="caution">
    <text evidence="9">The sequence shown here is derived from an EMBL/GenBank/DDBJ whole genome shotgun (WGS) entry which is preliminary data.</text>
</comment>
<comment type="subcellular location">
    <subcellularLocation>
        <location evidence="1">Membrane</location>
        <topology evidence="1">Multi-pass membrane protein</topology>
    </subcellularLocation>
</comment>
<dbReference type="GO" id="GO:0005886">
    <property type="term" value="C:plasma membrane"/>
    <property type="evidence" value="ECO:0007669"/>
    <property type="project" value="TreeGrafter"/>
</dbReference>
<evidence type="ECO:0000256" key="6">
    <source>
        <dbReference type="ARBA" id="ARBA00023136"/>
    </source>
</evidence>
<dbReference type="GO" id="GO:0016679">
    <property type="term" value="F:oxidoreductase activity, acting on diphenols and related substances as donors"/>
    <property type="evidence" value="ECO:0007669"/>
    <property type="project" value="TreeGrafter"/>
</dbReference>
<feature type="transmembrane region" description="Helical" evidence="7">
    <location>
        <begin position="171"/>
        <end position="190"/>
    </location>
</feature>
<evidence type="ECO:0000313" key="9">
    <source>
        <dbReference type="EMBL" id="KUP91352.1"/>
    </source>
</evidence>
<feature type="transmembrane region" description="Helical" evidence="7">
    <location>
        <begin position="7"/>
        <end position="25"/>
    </location>
</feature>
<evidence type="ECO:0000256" key="5">
    <source>
        <dbReference type="ARBA" id="ARBA00023004"/>
    </source>
</evidence>
<evidence type="ECO:0000256" key="2">
    <source>
        <dbReference type="ARBA" id="ARBA00022448"/>
    </source>
</evidence>
<protein>
    <submittedName>
        <fullName evidence="9">Sulfoxide reductase heme-binding subunit YedZ</fullName>
    </submittedName>
</protein>
<feature type="transmembrane region" description="Helical" evidence="7">
    <location>
        <begin position="145"/>
        <end position="165"/>
    </location>
</feature>
<dbReference type="PANTHER" id="PTHR36964">
    <property type="entry name" value="PROTEIN-METHIONINE-SULFOXIDE REDUCTASE HEME-BINDING SUBUNIT MSRQ"/>
    <property type="match status" value="1"/>
</dbReference>
<evidence type="ECO:0000256" key="3">
    <source>
        <dbReference type="ARBA" id="ARBA00022692"/>
    </source>
</evidence>
<evidence type="ECO:0000256" key="1">
    <source>
        <dbReference type="ARBA" id="ARBA00004141"/>
    </source>
</evidence>
<evidence type="ECO:0000256" key="4">
    <source>
        <dbReference type="ARBA" id="ARBA00022989"/>
    </source>
</evidence>
<dbReference type="InterPro" id="IPR013130">
    <property type="entry name" value="Fe3_Rdtase_TM_dom"/>
</dbReference>
<feature type="domain" description="Ferric oxidoreductase" evidence="8">
    <location>
        <begin position="48"/>
        <end position="154"/>
    </location>
</feature>
<keyword evidence="3 7" id="KW-0812">Transmembrane</keyword>
<feature type="transmembrane region" description="Helical" evidence="7">
    <location>
        <begin position="45"/>
        <end position="63"/>
    </location>
</feature>
<reference evidence="9 10" key="1">
    <citation type="submission" date="2015-12" db="EMBL/GenBank/DDBJ databases">
        <title>Genome sequence of the marine Rhodobacteraceae strain O3.65, Candidatus Tritonibacter horizontis.</title>
        <authorList>
            <person name="Poehlein A."/>
            <person name="Giebel H.A."/>
            <person name="Voget S."/>
            <person name="Brinkhoff T."/>
        </authorList>
    </citation>
    <scope>NUCLEOTIDE SEQUENCE [LARGE SCALE GENOMIC DNA]</scope>
    <source>
        <strain evidence="9 10">O3.65</strain>
    </source>
</reference>
<keyword evidence="4 7" id="KW-1133">Transmembrane helix</keyword>
<dbReference type="OrthoDB" id="9788328at2"/>
<keyword evidence="2" id="KW-0813">Transport</keyword>
<dbReference type="AlphaFoldDB" id="A0A132BTG4"/>
<dbReference type="GO" id="GO:0020037">
    <property type="term" value="F:heme binding"/>
    <property type="evidence" value="ECO:0007669"/>
    <property type="project" value="TreeGrafter"/>
</dbReference>
<gene>
    <name evidence="9" type="primary">yedZ_2</name>
    <name evidence="9" type="ORF">TRIHO_37980</name>
</gene>
<feature type="transmembrane region" description="Helical" evidence="7">
    <location>
        <begin position="109"/>
        <end position="133"/>
    </location>
</feature>
<keyword evidence="6 7" id="KW-0472">Membrane</keyword>
<accession>A0A132BTG4</accession>
<dbReference type="GO" id="GO:0010181">
    <property type="term" value="F:FMN binding"/>
    <property type="evidence" value="ECO:0007669"/>
    <property type="project" value="TreeGrafter"/>
</dbReference>
<dbReference type="EMBL" id="LPUY01000098">
    <property type="protein sequence ID" value="KUP91352.1"/>
    <property type="molecule type" value="Genomic_DNA"/>
</dbReference>